<reference evidence="2 3" key="1">
    <citation type="submission" date="2015-02" db="EMBL/GenBank/DDBJ databases">
        <title>Draft genome sequences of ten Microbacterium spp. with emphasis on heavy metal contaminated environments.</title>
        <authorList>
            <person name="Corretto E."/>
        </authorList>
    </citation>
    <scope>NUCLEOTIDE SEQUENCE [LARGE SCALE GENOMIC DNA]</scope>
    <source>
        <strain evidence="2 3">DSM 12510</strain>
    </source>
</reference>
<evidence type="ECO:0000256" key="1">
    <source>
        <dbReference type="SAM" id="Phobius"/>
    </source>
</evidence>
<dbReference type="STRING" id="92835.RS81_03048"/>
<dbReference type="AlphaFoldDB" id="A0A0M2GWV2"/>
<organism evidence="2 3">
    <name type="scientific">Microbacterium terrae</name>
    <dbReference type="NCBI Taxonomy" id="69369"/>
    <lineage>
        <taxon>Bacteria</taxon>
        <taxon>Bacillati</taxon>
        <taxon>Actinomycetota</taxon>
        <taxon>Actinomycetes</taxon>
        <taxon>Micrococcales</taxon>
        <taxon>Microbacteriaceae</taxon>
        <taxon>Microbacterium</taxon>
    </lineage>
</organism>
<gene>
    <name evidence="2" type="ORF">RS81_03048</name>
</gene>
<sequence length="34" mass="3523">MNAERLFSRLLLGAISVSAVVLIVSVVALVVAPD</sequence>
<keyword evidence="3" id="KW-1185">Reference proteome</keyword>
<dbReference type="PATRIC" id="fig|92835.4.peg.3075"/>
<evidence type="ECO:0000313" key="2">
    <source>
        <dbReference type="EMBL" id="KJL38050.1"/>
    </source>
</evidence>
<keyword evidence="1" id="KW-0812">Transmembrane</keyword>
<keyword evidence="1" id="KW-0472">Membrane</keyword>
<comment type="caution">
    <text evidence="2">The sequence shown here is derived from an EMBL/GenBank/DDBJ whole genome shotgun (WGS) entry which is preliminary data.</text>
</comment>
<protein>
    <submittedName>
        <fullName evidence="2">Uncharacterized protein</fullName>
    </submittedName>
</protein>
<feature type="transmembrane region" description="Helical" evidence="1">
    <location>
        <begin position="12"/>
        <end position="32"/>
    </location>
</feature>
<name>A0A0M2GWV2_9MICO</name>
<proteinExistence type="predicted"/>
<dbReference type="EMBL" id="JYIZ01000056">
    <property type="protein sequence ID" value="KJL38050.1"/>
    <property type="molecule type" value="Genomic_DNA"/>
</dbReference>
<accession>A0A0M2GWV2</accession>
<evidence type="ECO:0000313" key="3">
    <source>
        <dbReference type="Proteomes" id="UP000033956"/>
    </source>
</evidence>
<keyword evidence="1" id="KW-1133">Transmembrane helix</keyword>
<dbReference type="Proteomes" id="UP000033956">
    <property type="component" value="Unassembled WGS sequence"/>
</dbReference>